<sequence length="431" mass="45385">MRQQQLVFLALGLASQGVDAFSRKRLDEESWTLARPTQVVNPLVERALGQGTSPRPTQAPRDLFGRMELQPRLDGYTLGPGTCGYVSSNGNSFTCVNSAATCDYDGEHMGCCLPNQDCTLVKTTCIDYSASADGECDLPDDWNTLCCDNKSFGACYTWLFSTVADGDDELSTYSFLDCSARSGTGTLFDYDPAWSRTHIFESTTTTSSSETTSATDDDGGDDDDDDGDNSGGSKTNVGAIAGGTVGGVAALGLVGVAAFLLLRRRKAKTLATTTDAQNPPSAHMASPGVGPGSPPPMAYTPTSPGDKGPYYPSGGYAPPSGSQSPQSYDPHMSMYSQQGGYYPQQGQQPQYGYQQQQPYQPNQPQPYPQQAYAGAYQPSSTGSPPPPSHTTPSPAVGHSPSAQGATSSSSPVQELQAVNPVGMETNRAELG</sequence>
<name>A0ACC0UU42_9HYPO</name>
<proteinExistence type="predicted"/>
<dbReference type="Proteomes" id="UP001163324">
    <property type="component" value="Chromosome 7"/>
</dbReference>
<reference evidence="1" key="1">
    <citation type="submission" date="2022-10" db="EMBL/GenBank/DDBJ databases">
        <title>Complete Genome of Trichothecium roseum strain YXFP-22015, a Plant Pathogen Isolated from Citrus.</title>
        <authorList>
            <person name="Wang Y."/>
            <person name="Zhu L."/>
        </authorList>
    </citation>
    <scope>NUCLEOTIDE SEQUENCE</scope>
    <source>
        <strain evidence="1">YXFP-22015</strain>
    </source>
</reference>
<keyword evidence="2" id="KW-1185">Reference proteome</keyword>
<accession>A0ACC0UU42</accession>
<protein>
    <submittedName>
        <fullName evidence="1">Uncharacterized protein</fullName>
    </submittedName>
</protein>
<evidence type="ECO:0000313" key="2">
    <source>
        <dbReference type="Proteomes" id="UP001163324"/>
    </source>
</evidence>
<comment type="caution">
    <text evidence="1">The sequence shown here is derived from an EMBL/GenBank/DDBJ whole genome shotgun (WGS) entry which is preliminary data.</text>
</comment>
<organism evidence="1 2">
    <name type="scientific">Trichothecium roseum</name>
    <dbReference type="NCBI Taxonomy" id="47278"/>
    <lineage>
        <taxon>Eukaryota</taxon>
        <taxon>Fungi</taxon>
        <taxon>Dikarya</taxon>
        <taxon>Ascomycota</taxon>
        <taxon>Pezizomycotina</taxon>
        <taxon>Sordariomycetes</taxon>
        <taxon>Hypocreomycetidae</taxon>
        <taxon>Hypocreales</taxon>
        <taxon>Hypocreales incertae sedis</taxon>
        <taxon>Trichothecium</taxon>
    </lineage>
</organism>
<dbReference type="EMBL" id="CM047946">
    <property type="protein sequence ID" value="KAI9897518.1"/>
    <property type="molecule type" value="Genomic_DNA"/>
</dbReference>
<gene>
    <name evidence="1" type="ORF">N3K66_007374</name>
</gene>
<evidence type="ECO:0000313" key="1">
    <source>
        <dbReference type="EMBL" id="KAI9897518.1"/>
    </source>
</evidence>